<feature type="compositionally biased region" description="Basic residues" evidence="2">
    <location>
        <begin position="237"/>
        <end position="246"/>
    </location>
</feature>
<accession>A0A699IG36</accession>
<feature type="domain" description="Isochorismatase-like" evidence="3">
    <location>
        <begin position="942"/>
        <end position="1092"/>
    </location>
</feature>
<dbReference type="GO" id="GO:0004864">
    <property type="term" value="F:protein phosphatase inhibitor activity"/>
    <property type="evidence" value="ECO:0007669"/>
    <property type="project" value="UniProtKB-ARBA"/>
</dbReference>
<dbReference type="Pfam" id="PF07969">
    <property type="entry name" value="Amidohydro_3"/>
    <property type="match status" value="1"/>
</dbReference>
<dbReference type="SUPFAM" id="SSF52499">
    <property type="entry name" value="Isochorismatase-like hydrolases"/>
    <property type="match status" value="1"/>
</dbReference>
<feature type="region of interest" description="Disordered" evidence="2">
    <location>
        <begin position="1307"/>
        <end position="1336"/>
    </location>
</feature>
<reference evidence="6" key="1">
    <citation type="journal article" date="2019" name="Sci. Rep.">
        <title>Draft genome of Tanacetum cinerariifolium, the natural source of mosquito coil.</title>
        <authorList>
            <person name="Yamashiro T."/>
            <person name="Shiraishi A."/>
            <person name="Satake H."/>
            <person name="Nakayama K."/>
        </authorList>
    </citation>
    <scope>NUCLEOTIDE SEQUENCE</scope>
</reference>
<comment type="caution">
    <text evidence="6">The sequence shown here is derived from an EMBL/GenBank/DDBJ whole genome shotgun (WGS) entry which is preliminary data.</text>
</comment>
<dbReference type="CDD" id="cd01300">
    <property type="entry name" value="YtcJ_like"/>
    <property type="match status" value="1"/>
</dbReference>
<proteinExistence type="inferred from homology"/>
<sequence length="1593" mass="173494">QTAELQRPAGIDRRPFPPGRDPDPEHGHLRRSPVPPADSDRRTGASCVPAYSLSAAGGTRAGAQRMERGARPVRLVITDHLHQCADRRTRSSGAQPWFAWSTSAIRGLAAAHRGDGRQLPRASGRRCDPWQGRRSAHVHLCPAFLFHRRHAQLAGLCASPRTGRRGGAHAGRRRLHRGQPAQRVLVCAQRKSAAAALETGLRDLSGDLPADPDDPAGLGPGLPPVSAAGQLPDQHRAGHRDHRPARGLRADASGDAAIRPLAERTANAGSLLGAAAALFSSMPGTGLAVGAAHSSTQGGAMNVDLILFNGNFHTVDQEKPKASAVAISGGKFVAVGSDAEIMAQRGPATQVIDMHKRTVIPGLNDSHLHLIRGGLNYNLELRWEGVPSLADALRMLKAQADRTPTPQWVRVVGGWNEFQFAEKRMPTLEELNQAAPDTPVFVLHLYDRALLNRAALRVAGYTRDTPNPPGGEIVRDSNGDPTGMLVAKPNAMILYSTLAKGPKLPLEYQVNSTRQFMRELNRLGLTSAIDAGGGFQNYPDDYAVITQLAEAKQLTVRIAYNLFTQKPKEELEDFKHWTSTVKLHQGDDFLRHNGAGEMLTFSAADFEDFLEPRPDLPAGMEQDLEPVVRHLVEHRWPFRLHATYDESISRMLDVFEKVNREIPFNGIPWFFDHCETITPKNIERVKALGGGIAIQDRMAFQGEYFVERYGAKAGQHTPPIKRMLAEGVPVGAGTDATRVSSYNPWTSLYWMVSGRTVGGLELYPEGLSRETALELFTRGSAWFSSEQGKKGQIKVGQLADVVALSQDFFSVPEESIKWIESVLTVVDGKVVYGAAEFDDLAPPSVPVLPDWSPVSKVPGHWRQGAPMAAAVHQCSGPCGVHAHSHDKARQSKVPVSDFQGFWGAFGCSCFAVMRWQSYRSTTHSMESTMTVPYKRLNKDDAVVLLVDHQTGLISLVQDFTPNEFKNNVLALADCAKFFNLPTILTTSFETGPNGPLVPELKAMFPDAPYIARPGQINAWDNEDFVKAIKATGRKQIIIAGVVTDVCVAFPTLCALEEGFDVFVVTDASGTFNDVVQKAAWARMTAAGAQLMNWFSVACELQGDWRNDMEGLANLLNRDKIARGSLRGPTTPSRVGTSAAAPKHLENTMAQASAYIRIPVSADQVWQLTGGFQSLPLWLPFIKNSESQDGGRVRHLTTDDGAEISERLQTYDNAARTYSYTIEKGPFAVKDYVARLVVKEDGANGALVEWSGSFTPTGMTEAEAEALFKVAAGPDGLAFEAAALSVRVAAEGSQVFGHRGRVDQIVQGKRAVHEKDRGGGEGEGVDDVQGHGGGPWAAPEPHRADWLNYCRAVRVGFTPLIKPEPAMQPYVICHMMSSLDGHALTDGWDRAFKKDAGDLYEKLAQTFAFDAWICGRVTMQEIAHDEGYPKGLATAPIERSHYFADRNAKAYAVSIDPQGKVGWKKNQALDSHVLEVLTEAVSDDYLAYLRSIEVSYVFAGKTEIDLQQVVQILSSELGCKRLIVEGGPHVSGSFVNAGLVDEVSVLILPLIDGRGEHPASFEVSPNAWKQPAHLKLTSAEVQEGGAVWLRYTKA</sequence>
<feature type="compositionally biased region" description="Basic and acidic residues" evidence="2">
    <location>
        <begin position="1310"/>
        <end position="1319"/>
    </location>
</feature>
<dbReference type="Gene3D" id="3.20.20.140">
    <property type="entry name" value="Metal-dependent hydrolases"/>
    <property type="match status" value="1"/>
</dbReference>
<evidence type="ECO:0000256" key="1">
    <source>
        <dbReference type="ARBA" id="ARBA00006336"/>
    </source>
</evidence>
<organism evidence="6">
    <name type="scientific">Tanacetum cinerariifolium</name>
    <name type="common">Dalmatian daisy</name>
    <name type="synonym">Chrysanthemum cinerariifolium</name>
    <dbReference type="NCBI Taxonomy" id="118510"/>
    <lineage>
        <taxon>Eukaryota</taxon>
        <taxon>Viridiplantae</taxon>
        <taxon>Streptophyta</taxon>
        <taxon>Embryophyta</taxon>
        <taxon>Tracheophyta</taxon>
        <taxon>Spermatophyta</taxon>
        <taxon>Magnoliopsida</taxon>
        <taxon>eudicotyledons</taxon>
        <taxon>Gunneridae</taxon>
        <taxon>Pentapetalae</taxon>
        <taxon>asterids</taxon>
        <taxon>campanulids</taxon>
        <taxon>Asterales</taxon>
        <taxon>Asteraceae</taxon>
        <taxon>Asteroideae</taxon>
        <taxon>Anthemideae</taxon>
        <taxon>Anthemidinae</taxon>
        <taxon>Tanacetum</taxon>
    </lineage>
</organism>
<feature type="non-terminal residue" evidence="6">
    <location>
        <position position="1"/>
    </location>
</feature>
<dbReference type="Pfam" id="PF00857">
    <property type="entry name" value="Isochorismatase"/>
    <property type="match status" value="1"/>
</dbReference>
<dbReference type="EMBL" id="BKCJ010295422">
    <property type="protein sequence ID" value="GEZ57262.1"/>
    <property type="molecule type" value="Genomic_DNA"/>
</dbReference>
<protein>
    <submittedName>
        <fullName evidence="6">Isochorismatase hydrolase</fullName>
    </submittedName>
</protein>
<dbReference type="Gene3D" id="3.40.50.850">
    <property type="entry name" value="Isochorismatase-like"/>
    <property type="match status" value="1"/>
</dbReference>
<dbReference type="InterPro" id="IPR011059">
    <property type="entry name" value="Metal-dep_hydrolase_composite"/>
</dbReference>
<dbReference type="SUPFAM" id="SSF55961">
    <property type="entry name" value="Bet v1-like"/>
    <property type="match status" value="1"/>
</dbReference>
<feature type="domain" description="Bacterial bifunctional deaminase-reductase C-terminal" evidence="4">
    <location>
        <begin position="1368"/>
        <end position="1579"/>
    </location>
</feature>
<dbReference type="InterPro" id="IPR000868">
    <property type="entry name" value="Isochorismatase-like_dom"/>
</dbReference>
<dbReference type="Pfam" id="PF10604">
    <property type="entry name" value="Polyketide_cyc2"/>
    <property type="match status" value="1"/>
</dbReference>
<dbReference type="InterPro" id="IPR033932">
    <property type="entry name" value="YtcJ-like"/>
</dbReference>
<dbReference type="CDD" id="cd07821">
    <property type="entry name" value="PYR_PYL_RCAR_like"/>
    <property type="match status" value="1"/>
</dbReference>
<dbReference type="CDD" id="cd01012">
    <property type="entry name" value="YcaC_related"/>
    <property type="match status" value="1"/>
</dbReference>
<evidence type="ECO:0000259" key="5">
    <source>
        <dbReference type="Pfam" id="PF07969"/>
    </source>
</evidence>
<dbReference type="Gene3D" id="3.40.430.10">
    <property type="entry name" value="Dihydrofolate Reductase, subunit A"/>
    <property type="match status" value="1"/>
</dbReference>
<feature type="region of interest" description="Disordered" evidence="2">
    <location>
        <begin position="1"/>
        <end position="45"/>
    </location>
</feature>
<dbReference type="SUPFAM" id="SSF51338">
    <property type="entry name" value="Composite domain of metallo-dependent hydrolases"/>
    <property type="match status" value="1"/>
</dbReference>
<feature type="domain" description="Amidohydrolase 3" evidence="5">
    <location>
        <begin position="350"/>
        <end position="832"/>
    </location>
</feature>
<dbReference type="InterPro" id="IPR032466">
    <property type="entry name" value="Metal_Hydrolase"/>
</dbReference>
<evidence type="ECO:0000259" key="4">
    <source>
        <dbReference type="Pfam" id="PF01872"/>
    </source>
</evidence>
<dbReference type="Pfam" id="PF01872">
    <property type="entry name" value="RibD_C"/>
    <property type="match status" value="1"/>
</dbReference>
<dbReference type="InterPro" id="IPR019587">
    <property type="entry name" value="Polyketide_cyclase/dehydratase"/>
</dbReference>
<dbReference type="GO" id="GO:0016810">
    <property type="term" value="F:hydrolase activity, acting on carbon-nitrogen (but not peptide) bonds"/>
    <property type="evidence" value="ECO:0007669"/>
    <property type="project" value="InterPro"/>
</dbReference>
<dbReference type="GO" id="GO:0009231">
    <property type="term" value="P:riboflavin biosynthetic process"/>
    <property type="evidence" value="ECO:0007669"/>
    <property type="project" value="InterPro"/>
</dbReference>
<dbReference type="NCBIfam" id="NF041461">
    <property type="entry name" value="C_hydro_YcaC"/>
    <property type="match status" value="1"/>
</dbReference>
<dbReference type="Gene3D" id="2.30.40.10">
    <property type="entry name" value="Urease, subunit C, domain 1"/>
    <property type="match status" value="1"/>
</dbReference>
<dbReference type="Gene3D" id="3.30.530.20">
    <property type="match status" value="1"/>
</dbReference>
<keyword evidence="6" id="KW-0378">Hydrolase</keyword>
<feature type="region of interest" description="Disordered" evidence="2">
    <location>
        <begin position="203"/>
        <end position="254"/>
    </location>
</feature>
<dbReference type="SUPFAM" id="SSF51556">
    <property type="entry name" value="Metallo-dependent hydrolases"/>
    <property type="match status" value="1"/>
</dbReference>
<dbReference type="InterPro" id="IPR048239">
    <property type="entry name" value="YcaC"/>
</dbReference>
<name>A0A699IG36_TANCI</name>
<gene>
    <name evidence="6" type="ORF">Tci_529235</name>
</gene>
<dbReference type="InterPro" id="IPR002734">
    <property type="entry name" value="RibDG_C"/>
</dbReference>
<dbReference type="PANTHER" id="PTHR22642">
    <property type="entry name" value="IMIDAZOLONEPROPIONASE"/>
    <property type="match status" value="1"/>
</dbReference>
<evidence type="ECO:0000256" key="2">
    <source>
        <dbReference type="SAM" id="MobiDB-lite"/>
    </source>
</evidence>
<feature type="compositionally biased region" description="Basic and acidic residues" evidence="2">
    <location>
        <begin position="10"/>
        <end position="27"/>
    </location>
</feature>
<evidence type="ECO:0000259" key="3">
    <source>
        <dbReference type="Pfam" id="PF00857"/>
    </source>
</evidence>
<dbReference type="InterPro" id="IPR036380">
    <property type="entry name" value="Isochorismatase-like_sf"/>
</dbReference>
<dbReference type="InterPro" id="IPR023393">
    <property type="entry name" value="START-like_dom_sf"/>
</dbReference>
<dbReference type="SUPFAM" id="SSF53597">
    <property type="entry name" value="Dihydrofolate reductase-like"/>
    <property type="match status" value="1"/>
</dbReference>
<dbReference type="InterPro" id="IPR024072">
    <property type="entry name" value="DHFR-like_dom_sf"/>
</dbReference>
<dbReference type="InterPro" id="IPR013108">
    <property type="entry name" value="Amidohydro_3"/>
</dbReference>
<comment type="similarity">
    <text evidence="1">Belongs to the isochorismatase family.</text>
</comment>
<evidence type="ECO:0000313" key="6">
    <source>
        <dbReference type="EMBL" id="GEZ57262.1"/>
    </source>
</evidence>
<dbReference type="Gene3D" id="3.10.310.70">
    <property type="match status" value="1"/>
</dbReference>
<dbReference type="PANTHER" id="PTHR22642:SF21">
    <property type="entry name" value="PERIPLASMIC PROTEIN"/>
    <property type="match status" value="1"/>
</dbReference>
<dbReference type="GO" id="GO:0008703">
    <property type="term" value="F:5-amino-6-(5-phosphoribosylamino)uracil reductase activity"/>
    <property type="evidence" value="ECO:0007669"/>
    <property type="project" value="InterPro"/>
</dbReference>